<name>A0ABX1M679_9CYAN</name>
<dbReference type="InterPro" id="IPR036366">
    <property type="entry name" value="PGBDSf"/>
</dbReference>
<evidence type="ECO:0000313" key="3">
    <source>
        <dbReference type="Proteomes" id="UP000762253"/>
    </source>
</evidence>
<comment type="caution">
    <text evidence="2">The sequence shown here is derived from an EMBL/GenBank/DDBJ whole genome shotgun (WGS) entry which is preliminary data.</text>
</comment>
<evidence type="ECO:0000259" key="1">
    <source>
        <dbReference type="Pfam" id="PF01471"/>
    </source>
</evidence>
<feature type="domain" description="Peptidoglycan binding-like" evidence="1">
    <location>
        <begin position="25"/>
        <end position="77"/>
    </location>
</feature>
<dbReference type="Gene3D" id="1.10.101.10">
    <property type="entry name" value="PGBD-like superfamily/PGBD"/>
    <property type="match status" value="1"/>
</dbReference>
<dbReference type="EMBL" id="QMEC01000021">
    <property type="protein sequence ID" value="NMF62655.1"/>
    <property type="molecule type" value="Genomic_DNA"/>
</dbReference>
<dbReference type="Proteomes" id="UP000762253">
    <property type="component" value="Unassembled WGS sequence"/>
</dbReference>
<keyword evidence="3" id="KW-1185">Reference proteome</keyword>
<proteinExistence type="predicted"/>
<protein>
    <recommendedName>
        <fullName evidence="1">Peptidoglycan binding-like domain-containing protein</fullName>
    </recommendedName>
</protein>
<sequence>MAITGTPAPERQTTQGYRIPDYSKNNYKELMNILYGFGYVDPEDPSNDVEKKALIAFQKYMKITADGVYGPKTQEKLAEAMRILHGNLNTVLKTNFSFNEPFYGPKTTDAVKQFQHKYNVGAPAGEANLVTRQKLAEQVRVVVHSNDLSS</sequence>
<dbReference type="SUPFAM" id="SSF47090">
    <property type="entry name" value="PGBD-like"/>
    <property type="match status" value="1"/>
</dbReference>
<dbReference type="RefSeq" id="WP_169264252.1">
    <property type="nucleotide sequence ID" value="NZ_QMEC01000021.1"/>
</dbReference>
<dbReference type="Pfam" id="PF01471">
    <property type="entry name" value="PG_binding_1"/>
    <property type="match status" value="1"/>
</dbReference>
<dbReference type="InterPro" id="IPR002477">
    <property type="entry name" value="Peptidoglycan-bd-like"/>
</dbReference>
<organism evidence="2 3">
    <name type="scientific">Brasilonema octagenarum UFV-OR1</name>
    <dbReference type="NCBI Taxonomy" id="417115"/>
    <lineage>
        <taxon>Bacteria</taxon>
        <taxon>Bacillati</taxon>
        <taxon>Cyanobacteriota</taxon>
        <taxon>Cyanophyceae</taxon>
        <taxon>Nostocales</taxon>
        <taxon>Scytonemataceae</taxon>
        <taxon>Brasilonema</taxon>
        <taxon>Octagenarum group</taxon>
    </lineage>
</organism>
<dbReference type="InterPro" id="IPR036365">
    <property type="entry name" value="PGBD-like_sf"/>
</dbReference>
<accession>A0ABX1M679</accession>
<reference evidence="2 3" key="1">
    <citation type="submission" date="2018-06" db="EMBL/GenBank/DDBJ databases">
        <title>Comparative genomics of Brasilonema spp. strains.</title>
        <authorList>
            <person name="Alvarenga D.O."/>
            <person name="Fiore M.F."/>
            <person name="Varani A.M."/>
        </authorList>
    </citation>
    <scope>NUCLEOTIDE SEQUENCE [LARGE SCALE GENOMIC DNA]</scope>
    <source>
        <strain evidence="2 3">UFV-OR1</strain>
    </source>
</reference>
<evidence type="ECO:0000313" key="2">
    <source>
        <dbReference type="EMBL" id="NMF62655.1"/>
    </source>
</evidence>
<gene>
    <name evidence="2" type="ORF">DP115_07635</name>
</gene>